<keyword evidence="10" id="KW-0395">Inflammatory response</keyword>
<dbReference type="Proteomes" id="UP001619887">
    <property type="component" value="Unassembled WGS sequence"/>
</dbReference>
<accession>A0ABD2FJY8</accession>
<dbReference type="GO" id="GO:0005125">
    <property type="term" value="F:cytokine activity"/>
    <property type="evidence" value="ECO:0007669"/>
    <property type="project" value="UniProtKB-KW"/>
</dbReference>
<dbReference type="Gene3D" id="2.80.10.50">
    <property type="match status" value="1"/>
</dbReference>
<evidence type="ECO:0000256" key="9">
    <source>
        <dbReference type="ARBA" id="ARBA00022620"/>
    </source>
</evidence>
<dbReference type="PANTHER" id="PTHR10078:SF30">
    <property type="entry name" value="INTERLEUKIN-1 BETA"/>
    <property type="match status" value="1"/>
</dbReference>
<evidence type="ECO:0000256" key="8">
    <source>
        <dbReference type="ARBA" id="ARBA00022525"/>
    </source>
</evidence>
<evidence type="ECO:0000256" key="7">
    <source>
        <dbReference type="ARBA" id="ARBA00022514"/>
    </source>
</evidence>
<dbReference type="GO" id="GO:0005615">
    <property type="term" value="C:extracellular space"/>
    <property type="evidence" value="ECO:0007669"/>
    <property type="project" value="UniProtKB-KW"/>
</dbReference>
<comment type="similarity">
    <text evidence="4">Belongs to the IL-1 family.</text>
</comment>
<keyword evidence="12" id="KW-0497">Mitogen</keyword>
<dbReference type="SMART" id="SM00125">
    <property type="entry name" value="IL1"/>
    <property type="match status" value="1"/>
</dbReference>
<gene>
    <name evidence="13" type="ORF">OYC64_019940</name>
</gene>
<dbReference type="Pfam" id="PF00340">
    <property type="entry name" value="IL1"/>
    <property type="match status" value="1"/>
</dbReference>
<name>A0ABD2FJY8_PAGBO</name>
<evidence type="ECO:0000256" key="12">
    <source>
        <dbReference type="ARBA" id="ARBA00023246"/>
    </source>
</evidence>
<dbReference type="GO" id="GO:0001660">
    <property type="term" value="P:fever generation"/>
    <property type="evidence" value="ECO:0007669"/>
    <property type="project" value="UniProtKB-KW"/>
</dbReference>
<keyword evidence="14" id="KW-1185">Reference proteome</keyword>
<organism evidence="13 14">
    <name type="scientific">Pagothenia borchgrevinki</name>
    <name type="common">Bald rockcod</name>
    <name type="synonym">Trematomus borchgrevinki</name>
    <dbReference type="NCBI Taxonomy" id="8213"/>
    <lineage>
        <taxon>Eukaryota</taxon>
        <taxon>Metazoa</taxon>
        <taxon>Chordata</taxon>
        <taxon>Craniata</taxon>
        <taxon>Vertebrata</taxon>
        <taxon>Euteleostomi</taxon>
        <taxon>Actinopterygii</taxon>
        <taxon>Neopterygii</taxon>
        <taxon>Teleostei</taxon>
        <taxon>Neoteleostei</taxon>
        <taxon>Acanthomorphata</taxon>
        <taxon>Eupercaria</taxon>
        <taxon>Perciformes</taxon>
        <taxon>Notothenioidei</taxon>
        <taxon>Nototheniidae</taxon>
        <taxon>Pagothenia</taxon>
    </lineage>
</organism>
<dbReference type="GO" id="GO:0051781">
    <property type="term" value="P:positive regulation of cell division"/>
    <property type="evidence" value="ECO:0007669"/>
    <property type="project" value="UniProtKB-KW"/>
</dbReference>
<dbReference type="EMBL" id="JBIYXZ010002089">
    <property type="protein sequence ID" value="KAL3041859.1"/>
    <property type="molecule type" value="Genomic_DNA"/>
</dbReference>
<dbReference type="AlphaFoldDB" id="A0ABD2FJY8"/>
<dbReference type="SUPFAM" id="SSF50353">
    <property type="entry name" value="Cytokine"/>
    <property type="match status" value="1"/>
</dbReference>
<comment type="caution">
    <text evidence="13">The sequence shown here is derived from an EMBL/GenBank/DDBJ whole genome shotgun (WGS) entry which is preliminary data.</text>
</comment>
<keyword evidence="6" id="KW-0963">Cytoplasm</keyword>
<dbReference type="GO" id="GO:0005764">
    <property type="term" value="C:lysosome"/>
    <property type="evidence" value="ECO:0007669"/>
    <property type="project" value="UniProtKB-SubCell"/>
</dbReference>
<dbReference type="PANTHER" id="PTHR10078">
    <property type="entry name" value="INTERLEUKIN-1 FAMILY MEMBER"/>
    <property type="match status" value="1"/>
</dbReference>
<evidence type="ECO:0000256" key="3">
    <source>
        <dbReference type="ARBA" id="ARBA00004550"/>
    </source>
</evidence>
<reference evidence="13 14" key="1">
    <citation type="journal article" date="2022" name="G3 (Bethesda)">
        <title>Evaluating Illumina-, Nanopore-, and PacBio-based genome assembly strategies with the bald notothen, Trematomus borchgrevinki.</title>
        <authorList>
            <person name="Rayamajhi N."/>
            <person name="Cheng C.C."/>
            <person name="Catchen J.M."/>
        </authorList>
    </citation>
    <scope>NUCLEOTIDE SEQUENCE [LARGE SCALE GENOMIC DNA]</scope>
    <source>
        <strain evidence="13">AGRC-2024</strain>
    </source>
</reference>
<evidence type="ECO:0000256" key="4">
    <source>
        <dbReference type="ARBA" id="ARBA00010448"/>
    </source>
</evidence>
<protein>
    <recommendedName>
        <fullName evidence="5">Interleukin-1 beta</fullName>
    </recommendedName>
</protein>
<dbReference type="GO" id="GO:0005829">
    <property type="term" value="C:cytosol"/>
    <property type="evidence" value="ECO:0007669"/>
    <property type="project" value="UniProtKB-SubCell"/>
</dbReference>
<evidence type="ECO:0000313" key="13">
    <source>
        <dbReference type="EMBL" id="KAL3041859.1"/>
    </source>
</evidence>
<evidence type="ECO:0000256" key="5">
    <source>
        <dbReference type="ARBA" id="ARBA00014702"/>
    </source>
</evidence>
<keyword evidence="8" id="KW-0964">Secreted</keyword>
<sequence length="268" mass="29906">MSDFDLSQALEGPLDSEDNGFEDCFINKATNMTEVQDEFFSIEEGLDLVVSKNPKTLRHVAILLLAANRMRRGLSCCSRGLKGEELCSAIMDSLVTETTIGIQSSSTTVTRIFHRLNSVTQCTLCDMVQKDVVYSSDEFKLQAITLQGGQGECKVNFKMSKYMTLSDDVGQTVVLSIGSNLHMSCSLEDGKATLLLEKCDEGELKKISDDGDMDRFLFFKRTEGVSQNSFESVKCRGWLISTSWEEESKPLEMCEIDSAERLTLFKLN</sequence>
<proteinExistence type="inferred from homology"/>
<reference evidence="13 14" key="2">
    <citation type="journal article" date="2024" name="G3 (Bethesda)">
        <title>The genome of the cryopelagic Antarctic bald notothen, Trematomus borchgrevinki.</title>
        <authorList>
            <person name="Rayamajhi N."/>
            <person name="Rivera-Colon A.G."/>
            <person name="Minhas B.F."/>
            <person name="Cheng C.C."/>
            <person name="Catchen J.M."/>
        </authorList>
    </citation>
    <scope>NUCLEOTIDE SEQUENCE [LARGE SCALE GENOMIC DNA]</scope>
    <source>
        <strain evidence="13">AGRC-2024</strain>
    </source>
</reference>
<evidence type="ECO:0000256" key="2">
    <source>
        <dbReference type="ARBA" id="ARBA00004514"/>
    </source>
</evidence>
<evidence type="ECO:0000256" key="6">
    <source>
        <dbReference type="ARBA" id="ARBA00022490"/>
    </source>
</evidence>
<keyword evidence="9" id="KW-0666">Pyrogen</keyword>
<evidence type="ECO:0000256" key="11">
    <source>
        <dbReference type="ARBA" id="ARBA00023228"/>
    </source>
</evidence>
<dbReference type="InterPro" id="IPR000975">
    <property type="entry name" value="IL-1_fam"/>
</dbReference>
<evidence type="ECO:0000313" key="14">
    <source>
        <dbReference type="Proteomes" id="UP001619887"/>
    </source>
</evidence>
<keyword evidence="11" id="KW-0458">Lysosome</keyword>
<dbReference type="InterPro" id="IPR008996">
    <property type="entry name" value="IL1/FGF"/>
</dbReference>
<comment type="subcellular location">
    <subcellularLocation>
        <location evidence="2">Cytoplasm</location>
        <location evidence="2">Cytosol</location>
    </subcellularLocation>
    <subcellularLocation>
        <location evidence="1">Lysosome</location>
    </subcellularLocation>
    <subcellularLocation>
        <location evidence="3">Secreted</location>
        <location evidence="3">Extracellular exosome</location>
    </subcellularLocation>
</comment>
<keyword evidence="7" id="KW-0202">Cytokine</keyword>
<evidence type="ECO:0000256" key="1">
    <source>
        <dbReference type="ARBA" id="ARBA00004371"/>
    </source>
</evidence>
<evidence type="ECO:0000256" key="10">
    <source>
        <dbReference type="ARBA" id="ARBA00023198"/>
    </source>
</evidence>